<feature type="region of interest" description="Disordered" evidence="1">
    <location>
        <begin position="1"/>
        <end position="24"/>
    </location>
</feature>
<dbReference type="Proteomes" id="UP000626109">
    <property type="component" value="Unassembled WGS sequence"/>
</dbReference>
<reference evidence="2" key="1">
    <citation type="submission" date="2021-02" db="EMBL/GenBank/DDBJ databases">
        <authorList>
            <person name="Dougan E. K."/>
            <person name="Rhodes N."/>
            <person name="Thang M."/>
            <person name="Chan C."/>
        </authorList>
    </citation>
    <scope>NUCLEOTIDE SEQUENCE</scope>
</reference>
<dbReference type="AlphaFoldDB" id="A0A813GK42"/>
<evidence type="ECO:0000313" key="2">
    <source>
        <dbReference type="EMBL" id="CAE8627423.1"/>
    </source>
</evidence>
<gene>
    <name evidence="2" type="ORF">PGLA2088_LOCUS615</name>
</gene>
<protein>
    <submittedName>
        <fullName evidence="2">Uncharacterized protein</fullName>
    </submittedName>
</protein>
<sequence length="129" mass="14167">MLEVSPLVKGSEKQPQRRNYSYNSDPQTCKNCIKFHPGMGGGGLRVEGPGGWDNQAIWFTPAAWTASEQKFHTLHFVLNASGENVTRIEGTNAGEAFEKPWANQLTDGQYLPAVSAWLDMGDGGPRGDW</sequence>
<name>A0A813GK42_POLGL</name>
<evidence type="ECO:0000313" key="3">
    <source>
        <dbReference type="Proteomes" id="UP000626109"/>
    </source>
</evidence>
<comment type="caution">
    <text evidence="2">The sequence shown here is derived from an EMBL/GenBank/DDBJ whole genome shotgun (WGS) entry which is preliminary data.</text>
</comment>
<organism evidence="2 3">
    <name type="scientific">Polarella glacialis</name>
    <name type="common">Dinoflagellate</name>
    <dbReference type="NCBI Taxonomy" id="89957"/>
    <lineage>
        <taxon>Eukaryota</taxon>
        <taxon>Sar</taxon>
        <taxon>Alveolata</taxon>
        <taxon>Dinophyceae</taxon>
        <taxon>Suessiales</taxon>
        <taxon>Suessiaceae</taxon>
        <taxon>Polarella</taxon>
    </lineage>
</organism>
<evidence type="ECO:0000256" key="1">
    <source>
        <dbReference type="SAM" id="MobiDB-lite"/>
    </source>
</evidence>
<dbReference type="EMBL" id="CAJNNW010000419">
    <property type="protein sequence ID" value="CAE8627423.1"/>
    <property type="molecule type" value="Genomic_DNA"/>
</dbReference>
<accession>A0A813GK42</accession>
<proteinExistence type="predicted"/>